<evidence type="ECO:0000256" key="7">
    <source>
        <dbReference type="PIRSR" id="PIRSR602081-2"/>
    </source>
</evidence>
<evidence type="ECO:0000256" key="6">
    <source>
        <dbReference type="PIRSR" id="PIRSR602081-1"/>
    </source>
</evidence>
<dbReference type="InterPro" id="IPR014729">
    <property type="entry name" value="Rossmann-like_a/b/a_fold"/>
</dbReference>
<evidence type="ECO:0000259" key="9">
    <source>
        <dbReference type="PROSITE" id="PS51645"/>
    </source>
</evidence>
<evidence type="ECO:0000256" key="3">
    <source>
        <dbReference type="ARBA" id="ARBA00022630"/>
    </source>
</evidence>
<keyword evidence="4 6" id="KW-0274">FAD</keyword>
<dbReference type="Gene3D" id="1.25.40.80">
    <property type="match status" value="1"/>
</dbReference>
<comment type="cofactor">
    <cofactor evidence="1">
        <name>(6R)-5,10-methylene-5,6,7,8-tetrahydrofolate</name>
        <dbReference type="ChEBI" id="CHEBI:15636"/>
    </cofactor>
</comment>
<dbReference type="PROSITE" id="PS00394">
    <property type="entry name" value="DNA_PHOTOLYASES_1_1"/>
    <property type="match status" value="1"/>
</dbReference>
<feature type="binding site" evidence="6">
    <location>
        <begin position="364"/>
        <end position="366"/>
    </location>
    <ligand>
        <name>FAD</name>
        <dbReference type="ChEBI" id="CHEBI:57692"/>
    </ligand>
</feature>
<dbReference type="SUPFAM" id="SSF52425">
    <property type="entry name" value="Cryptochrome/photolyase, N-terminal domain"/>
    <property type="match status" value="1"/>
</dbReference>
<feature type="site" description="Electron transfer via tryptophanyl radical" evidence="7">
    <location>
        <position position="374"/>
    </location>
</feature>
<evidence type="ECO:0000256" key="8">
    <source>
        <dbReference type="RuleBase" id="RU004182"/>
    </source>
</evidence>
<reference evidence="11" key="1">
    <citation type="submission" date="2016-03" db="EMBL/GenBank/DDBJ databases">
        <authorList>
            <person name="Heylen K."/>
            <person name="De Vos P."/>
            <person name="Vekeman B."/>
        </authorList>
    </citation>
    <scope>NUCLEOTIDE SEQUENCE [LARGE SCALE GENOMIC DNA]</scope>
    <source>
        <strain evidence="11">R-45383</strain>
    </source>
</reference>
<evidence type="ECO:0000256" key="4">
    <source>
        <dbReference type="ARBA" id="ARBA00022827"/>
    </source>
</evidence>
<dbReference type="PANTHER" id="PTHR11455">
    <property type="entry name" value="CRYPTOCHROME"/>
    <property type="match status" value="1"/>
</dbReference>
<feature type="binding site" evidence="6">
    <location>
        <begin position="233"/>
        <end position="237"/>
    </location>
    <ligand>
        <name>FAD</name>
        <dbReference type="ChEBI" id="CHEBI:57692"/>
    </ligand>
</feature>
<gene>
    <name evidence="10" type="ORF">A1355_11825</name>
</gene>
<dbReference type="RefSeq" id="WP_064030851.1">
    <property type="nucleotide sequence ID" value="NZ_LUUK01000196.1"/>
</dbReference>
<dbReference type="GO" id="GO:0006139">
    <property type="term" value="P:nucleobase-containing compound metabolic process"/>
    <property type="evidence" value="ECO:0007669"/>
    <property type="project" value="UniProtKB-ARBA"/>
</dbReference>
<feature type="site" description="Electron transfer via tryptophanyl radical" evidence="7">
    <location>
        <position position="351"/>
    </location>
</feature>
<dbReference type="InterPro" id="IPR018394">
    <property type="entry name" value="DNA_photolyase_1_CS_C"/>
</dbReference>
<feature type="domain" description="Photolyase/cryptochrome alpha/beta" evidence="9">
    <location>
        <begin position="7"/>
        <end position="137"/>
    </location>
</feature>
<dbReference type="PANTHER" id="PTHR11455:SF9">
    <property type="entry name" value="CRYPTOCHROME CIRCADIAN CLOCK 5 ISOFORM X1"/>
    <property type="match status" value="1"/>
</dbReference>
<dbReference type="STRING" id="702114.A1355_11825"/>
<dbReference type="Proteomes" id="UP000077628">
    <property type="component" value="Unassembled WGS sequence"/>
</dbReference>
<name>A0A177NCM1_9GAMM</name>
<keyword evidence="11" id="KW-1185">Reference proteome</keyword>
<dbReference type="OrthoDB" id="9772484at2"/>
<dbReference type="PRINTS" id="PR00147">
    <property type="entry name" value="DNAPHOTLYASE"/>
</dbReference>
<feature type="binding site" evidence="6">
    <location>
        <begin position="267"/>
        <end position="274"/>
    </location>
    <ligand>
        <name>FAD</name>
        <dbReference type="ChEBI" id="CHEBI:57692"/>
    </ligand>
</feature>
<dbReference type="PROSITE" id="PS51645">
    <property type="entry name" value="PHR_CRY_ALPHA_BETA"/>
    <property type="match status" value="1"/>
</dbReference>
<evidence type="ECO:0000256" key="2">
    <source>
        <dbReference type="ARBA" id="ARBA00005862"/>
    </source>
</evidence>
<dbReference type="SUPFAM" id="SSF48173">
    <property type="entry name" value="Cryptochrome/photolyase FAD-binding domain"/>
    <property type="match status" value="1"/>
</dbReference>
<dbReference type="InterPro" id="IPR036155">
    <property type="entry name" value="Crypto/Photolyase_N_sf"/>
</dbReference>
<dbReference type="Gene3D" id="1.10.579.10">
    <property type="entry name" value="DNA Cyclobutane Dipyrimidine Photolyase, subunit A, domain 3"/>
    <property type="match status" value="1"/>
</dbReference>
<comment type="caution">
    <text evidence="10">The sequence shown here is derived from an EMBL/GenBank/DDBJ whole genome shotgun (WGS) entry which is preliminary data.</text>
</comment>
<accession>A0A177NCM1</accession>
<organism evidence="10 11">
    <name type="scientific">Methylomonas koyamae</name>
    <dbReference type="NCBI Taxonomy" id="702114"/>
    <lineage>
        <taxon>Bacteria</taxon>
        <taxon>Pseudomonadati</taxon>
        <taxon>Pseudomonadota</taxon>
        <taxon>Gammaproteobacteria</taxon>
        <taxon>Methylococcales</taxon>
        <taxon>Methylococcaceae</taxon>
        <taxon>Methylomonas</taxon>
    </lineage>
</organism>
<dbReference type="GO" id="GO:0003904">
    <property type="term" value="F:deoxyribodipyrimidine photo-lyase activity"/>
    <property type="evidence" value="ECO:0007669"/>
    <property type="project" value="TreeGrafter"/>
</dbReference>
<dbReference type="EMBL" id="LUUK01000196">
    <property type="protein sequence ID" value="OAI14959.1"/>
    <property type="molecule type" value="Genomic_DNA"/>
</dbReference>
<dbReference type="Pfam" id="PF03441">
    <property type="entry name" value="FAD_binding_7"/>
    <property type="match status" value="1"/>
</dbReference>
<dbReference type="InterPro" id="IPR006050">
    <property type="entry name" value="DNA_photolyase_N"/>
</dbReference>
<dbReference type="InterPro" id="IPR005101">
    <property type="entry name" value="Cryptochr/Photolyase_FAD-bd"/>
</dbReference>
<feature type="site" description="Electron transfer via tryptophanyl radical" evidence="7">
    <location>
        <position position="298"/>
    </location>
</feature>
<dbReference type="AlphaFoldDB" id="A0A177NCM1"/>
<evidence type="ECO:0000313" key="10">
    <source>
        <dbReference type="EMBL" id="OAI14959.1"/>
    </source>
</evidence>
<proteinExistence type="inferred from homology"/>
<keyword evidence="3 6" id="KW-0285">Flavoprotein</keyword>
<keyword evidence="5 8" id="KW-0157">Chromophore</keyword>
<protein>
    <submittedName>
        <fullName evidence="10">Deoxyribodipyrimidine photolyase</fullName>
    </submittedName>
</protein>
<dbReference type="GO" id="GO:0006950">
    <property type="term" value="P:response to stress"/>
    <property type="evidence" value="ECO:0007669"/>
    <property type="project" value="UniProtKB-ARBA"/>
</dbReference>
<comment type="similarity">
    <text evidence="8">Belongs to the DNA photolyase family.</text>
</comment>
<dbReference type="InterPro" id="IPR036134">
    <property type="entry name" value="Crypto/Photolyase_FAD-like_sf"/>
</dbReference>
<dbReference type="Gene3D" id="3.40.50.620">
    <property type="entry name" value="HUPs"/>
    <property type="match status" value="1"/>
</dbReference>
<dbReference type="GO" id="GO:0003677">
    <property type="term" value="F:DNA binding"/>
    <property type="evidence" value="ECO:0007669"/>
    <property type="project" value="TreeGrafter"/>
</dbReference>
<evidence type="ECO:0000313" key="11">
    <source>
        <dbReference type="Proteomes" id="UP000077628"/>
    </source>
</evidence>
<comment type="similarity">
    <text evidence="2">Belongs to the DNA photolyase class-1 family.</text>
</comment>
<evidence type="ECO:0000256" key="1">
    <source>
        <dbReference type="ARBA" id="ARBA00001932"/>
    </source>
</evidence>
<dbReference type="GO" id="GO:0071949">
    <property type="term" value="F:FAD binding"/>
    <property type="evidence" value="ECO:0007669"/>
    <property type="project" value="TreeGrafter"/>
</dbReference>
<evidence type="ECO:0000256" key="5">
    <source>
        <dbReference type="ARBA" id="ARBA00022991"/>
    </source>
</evidence>
<sequence>MADKPYRNALFLFRRDLRLEDNTALNAARRGADRVIAAFAFDPRQIQPHPYQSQPGLQYMLEAVAGLQRDLVNRGGKLYCFATLPHDLIARLRETLRLDAVYINRDYTPFSQVRDAEIRECCNALGVALHITNDLLLTEPEQIASAKGNPIQVFTPFYRRARQIPVAAPAALADGGWYTDTLAGDDADLPERYRRPHRNPIAGGRASALQSLQAVSSCRDYAQNRDFPALAQTSRLSVHLKFGTCSVREAYAAIQHQLGPEHPLLRQLYWRDFFSHIAYRFPHVFGQAFDRRYDAVPWRNNLDDFTAWTKGLTGFPIIDAAMRELKQTGWMHNRLRMVVSSFLVKDLHISWRWGERYFAQHLLDYDPCVNNGNWQWAASTGCDAQPYFRIFNPWLQQQKFDPQCDYIKTWLPELRAYSAKVIHQWASQPLAGAYPPPIVEHGTQSRLIKAQFKALTTLPIQENFDA</sequence>
<dbReference type="InterPro" id="IPR002081">
    <property type="entry name" value="Cryptochrome/DNA_photolyase_1"/>
</dbReference>
<feature type="binding site" evidence="6">
    <location>
        <position position="221"/>
    </location>
    <ligand>
        <name>FAD</name>
        <dbReference type="ChEBI" id="CHEBI:57692"/>
    </ligand>
</feature>
<dbReference type="PROSITE" id="PS00691">
    <property type="entry name" value="DNA_PHOTOLYASES_1_2"/>
    <property type="match status" value="1"/>
</dbReference>
<comment type="cofactor">
    <cofactor evidence="6">
        <name>FAD</name>
        <dbReference type="ChEBI" id="CHEBI:57692"/>
    </cofactor>
    <text evidence="6">Binds 1 FAD per subunit.</text>
</comment>
<dbReference type="Pfam" id="PF00875">
    <property type="entry name" value="DNA_photolyase"/>
    <property type="match status" value="1"/>
</dbReference>
<keyword evidence="10" id="KW-0456">Lyase</keyword>